<dbReference type="InterPro" id="IPR021647">
    <property type="entry name" value="CusF_Ec"/>
</dbReference>
<dbReference type="PROSITE" id="PS51257">
    <property type="entry name" value="PROKAR_LIPOPROTEIN"/>
    <property type="match status" value="1"/>
</dbReference>
<organism evidence="3 4">
    <name type="scientific">Massilia eburnea</name>
    <dbReference type="NCBI Taxonomy" id="1776165"/>
    <lineage>
        <taxon>Bacteria</taxon>
        <taxon>Pseudomonadati</taxon>
        <taxon>Pseudomonadota</taxon>
        <taxon>Betaproteobacteria</taxon>
        <taxon>Burkholderiales</taxon>
        <taxon>Oxalobacteraceae</taxon>
        <taxon>Telluria group</taxon>
        <taxon>Massilia</taxon>
    </lineage>
</organism>
<reference evidence="3 4" key="1">
    <citation type="submission" date="2019-11" db="EMBL/GenBank/DDBJ databases">
        <title>Type strains purchased from KCTC, JCM and DSMZ.</title>
        <authorList>
            <person name="Lu H."/>
        </authorList>
    </citation>
    <scope>NUCLEOTIDE SEQUENCE [LARGE SCALE GENOMIC DNA]</scope>
    <source>
        <strain evidence="3 4">JCM 31587</strain>
    </source>
</reference>
<feature type="region of interest" description="Disordered" evidence="1">
    <location>
        <begin position="28"/>
        <end position="53"/>
    </location>
</feature>
<comment type="caution">
    <text evidence="3">The sequence shown here is derived from an EMBL/GenBank/DDBJ whole genome shotgun (WGS) entry which is preliminary data.</text>
</comment>
<feature type="signal peptide" evidence="2">
    <location>
        <begin position="1"/>
        <end position="25"/>
    </location>
</feature>
<feature type="compositionally biased region" description="Low complexity" evidence="1">
    <location>
        <begin position="35"/>
        <end position="44"/>
    </location>
</feature>
<keyword evidence="4" id="KW-1185">Reference proteome</keyword>
<evidence type="ECO:0000313" key="4">
    <source>
        <dbReference type="Proteomes" id="UP000472320"/>
    </source>
</evidence>
<accession>A0A6L6QP91</accession>
<name>A0A6L6QP91_9BURK</name>
<dbReference type="EMBL" id="WNKX01000037">
    <property type="protein sequence ID" value="MTW14238.1"/>
    <property type="molecule type" value="Genomic_DNA"/>
</dbReference>
<dbReference type="Pfam" id="PF11604">
    <property type="entry name" value="CusF_Ec"/>
    <property type="match status" value="1"/>
</dbReference>
<evidence type="ECO:0000256" key="2">
    <source>
        <dbReference type="SAM" id="SignalP"/>
    </source>
</evidence>
<feature type="chain" id="PRO_5027088227" evidence="2">
    <location>
        <begin position="26"/>
        <end position="115"/>
    </location>
</feature>
<dbReference type="InterPro" id="IPR042230">
    <property type="entry name" value="CusF_sf"/>
</dbReference>
<keyword evidence="2" id="KW-0732">Signal</keyword>
<sequence>MKAFSITLQAAALAAACLAGAPAMAQHAGAEHAQHGAAAASAETTEGEVKKVDKASGKLTIKHGELKNLGMGAMTMVFRAKDTAMLDQVKAGDKIRFTAENVNGALTVTTLEVVQ</sequence>
<dbReference type="Gene3D" id="2.40.50.320">
    <property type="entry name" value="Copper binding periplasmic protein CusF"/>
    <property type="match status" value="1"/>
</dbReference>
<gene>
    <name evidence="3" type="ORF">GM658_26845</name>
</gene>
<evidence type="ECO:0000313" key="3">
    <source>
        <dbReference type="EMBL" id="MTW14238.1"/>
    </source>
</evidence>
<protein>
    <submittedName>
        <fullName evidence="3">RND transporter</fullName>
    </submittedName>
</protein>
<dbReference type="AlphaFoldDB" id="A0A6L6QP91"/>
<proteinExistence type="predicted"/>
<evidence type="ECO:0000256" key="1">
    <source>
        <dbReference type="SAM" id="MobiDB-lite"/>
    </source>
</evidence>
<dbReference type="Proteomes" id="UP000472320">
    <property type="component" value="Unassembled WGS sequence"/>
</dbReference>
<dbReference type="OrthoDB" id="9180744at2"/>
<dbReference type="RefSeq" id="WP_155457183.1">
    <property type="nucleotide sequence ID" value="NZ_WNKX01000037.1"/>
</dbReference>